<evidence type="ECO:0000256" key="1">
    <source>
        <dbReference type="SAM" id="MobiDB-lite"/>
    </source>
</evidence>
<feature type="transmembrane region" description="Helical" evidence="2">
    <location>
        <begin position="124"/>
        <end position="142"/>
    </location>
</feature>
<accession>A0A6G7YAE4</accession>
<feature type="transmembrane region" description="Helical" evidence="2">
    <location>
        <begin position="75"/>
        <end position="93"/>
    </location>
</feature>
<dbReference type="AlphaFoldDB" id="A0A6G7YAE4"/>
<gene>
    <name evidence="3" type="ORF">G7070_16755</name>
</gene>
<name>A0A6G7YAE4_9ACTN</name>
<evidence type="ECO:0000313" key="3">
    <source>
        <dbReference type="EMBL" id="QIK73608.1"/>
    </source>
</evidence>
<keyword evidence="2" id="KW-0812">Transmembrane</keyword>
<feature type="compositionally biased region" description="Basic and acidic residues" evidence="1">
    <location>
        <begin position="173"/>
        <end position="183"/>
    </location>
</feature>
<organism evidence="3 4">
    <name type="scientific">Propioniciclava coleopterorum</name>
    <dbReference type="NCBI Taxonomy" id="2714937"/>
    <lineage>
        <taxon>Bacteria</taxon>
        <taxon>Bacillati</taxon>
        <taxon>Actinomycetota</taxon>
        <taxon>Actinomycetes</taxon>
        <taxon>Propionibacteriales</taxon>
        <taxon>Propionibacteriaceae</taxon>
        <taxon>Propioniciclava</taxon>
    </lineage>
</organism>
<keyword evidence="4" id="KW-1185">Reference proteome</keyword>
<keyword evidence="2" id="KW-0472">Membrane</keyword>
<sequence>MRDPRLALAVAALAGLLVGAQAPWWTVTFTGLTGAQGSGTVTGAAGTGGLASVLPSVALAALLATLMLRRLGTRVMAVAAALVGSGMAVLGFSPATPVSEAVQETVQGAALATMTDPVATAWPIVYGVLGVGVAAASAWLFARPPVRRRGTAQRAADVTDPLEAWKAMDAGEDPTRSSEEPGDRPAPGEGERP</sequence>
<proteinExistence type="predicted"/>
<dbReference type="EMBL" id="CP049865">
    <property type="protein sequence ID" value="QIK73608.1"/>
    <property type="molecule type" value="Genomic_DNA"/>
</dbReference>
<keyword evidence="2" id="KW-1133">Transmembrane helix</keyword>
<reference evidence="3 4" key="1">
    <citation type="submission" date="2020-03" db="EMBL/GenBank/DDBJ databases">
        <title>Propioniciclava sp. nov., isolated from Hydrophilus acuminatus.</title>
        <authorList>
            <person name="Hyun D.-W."/>
            <person name="Bae J.-W."/>
        </authorList>
    </citation>
    <scope>NUCLEOTIDE SEQUENCE [LARGE SCALE GENOMIC DNA]</scope>
    <source>
        <strain evidence="3 4">HDW11</strain>
    </source>
</reference>
<evidence type="ECO:0000256" key="2">
    <source>
        <dbReference type="SAM" id="Phobius"/>
    </source>
</evidence>
<evidence type="ECO:0000313" key="4">
    <source>
        <dbReference type="Proteomes" id="UP000501058"/>
    </source>
</evidence>
<feature type="region of interest" description="Disordered" evidence="1">
    <location>
        <begin position="150"/>
        <end position="193"/>
    </location>
</feature>
<dbReference type="KEGG" id="prv:G7070_16755"/>
<dbReference type="Pfam" id="PF09534">
    <property type="entry name" value="Trp_oprn_chp"/>
    <property type="match status" value="1"/>
</dbReference>
<feature type="transmembrane region" description="Helical" evidence="2">
    <location>
        <begin position="44"/>
        <end position="68"/>
    </location>
</feature>
<dbReference type="InterPro" id="IPR019051">
    <property type="entry name" value="Trp_biosyn_TM_oprn/chp"/>
</dbReference>
<dbReference type="Proteomes" id="UP000501058">
    <property type="component" value="Chromosome"/>
</dbReference>
<dbReference type="RefSeq" id="WP_166234675.1">
    <property type="nucleotide sequence ID" value="NZ_CP049865.1"/>
</dbReference>
<protein>
    <submittedName>
        <fullName evidence="3">Trp biosynthesis-associated membrane protein</fullName>
    </submittedName>
</protein>